<sequence>MQVYAFNTSSWRHSWTLFAITLILLVISSSADMISDASSPMDAGGLSDEDMATNDQENLDLPPDISMDGHDDSISQPLAIPIGTWSILELNDTAKSDICHQQIDFCEEECGGSDQISLNFCKEDTMEWGCNCKSKIPECAPYQWPVTVAECRGRETKCQEGCTDSVTQELCKDGCSEYFRCQRPGGPASQLRSESVNEAASMHDDAHPSSAATITSLIQPFNIMMTILWLSLFILYS</sequence>
<accession>A0A077X279</accession>
<reference evidence="5" key="1">
    <citation type="journal article" date="2014" name="Genome Announc.">
        <title>De novo whole-genome sequence and genome annotation of Lichtheimia ramosa.</title>
        <authorList>
            <person name="Linde J."/>
            <person name="Schwartze V."/>
            <person name="Binder U."/>
            <person name="Lass-Florl C."/>
            <person name="Voigt K."/>
            <person name="Horn F."/>
        </authorList>
    </citation>
    <scope>NUCLEOTIDE SEQUENCE</scope>
    <source>
        <strain evidence="5">JMRC FSU:6197</strain>
    </source>
</reference>
<gene>
    <name evidence="5" type="ORF">LRAMOSA05844</name>
</gene>
<keyword evidence="3" id="KW-0732">Signal</keyword>
<keyword evidence="2" id="KW-1133">Transmembrane helix</keyword>
<dbReference type="AlphaFoldDB" id="A0A077X279"/>
<feature type="region of interest" description="Disordered" evidence="1">
    <location>
        <begin position="38"/>
        <end position="58"/>
    </location>
</feature>
<keyword evidence="2" id="KW-0812">Transmembrane</keyword>
<feature type="chain" id="PRO_5001726928" description="DUF7707 domain-containing protein" evidence="3">
    <location>
        <begin position="32"/>
        <end position="237"/>
    </location>
</feature>
<evidence type="ECO:0000313" key="5">
    <source>
        <dbReference type="EMBL" id="CDS13670.1"/>
    </source>
</evidence>
<feature type="domain" description="DUF7707" evidence="4">
    <location>
        <begin position="90"/>
        <end position="173"/>
    </location>
</feature>
<keyword evidence="2" id="KW-0472">Membrane</keyword>
<evidence type="ECO:0000259" key="4">
    <source>
        <dbReference type="Pfam" id="PF24808"/>
    </source>
</evidence>
<feature type="transmembrane region" description="Helical" evidence="2">
    <location>
        <begin position="217"/>
        <end position="236"/>
    </location>
</feature>
<proteinExistence type="predicted"/>
<dbReference type="EMBL" id="LK023385">
    <property type="protein sequence ID" value="CDS13670.1"/>
    <property type="molecule type" value="Genomic_DNA"/>
</dbReference>
<organism evidence="5">
    <name type="scientific">Lichtheimia ramosa</name>
    <dbReference type="NCBI Taxonomy" id="688394"/>
    <lineage>
        <taxon>Eukaryota</taxon>
        <taxon>Fungi</taxon>
        <taxon>Fungi incertae sedis</taxon>
        <taxon>Mucoromycota</taxon>
        <taxon>Mucoromycotina</taxon>
        <taxon>Mucoromycetes</taxon>
        <taxon>Mucorales</taxon>
        <taxon>Lichtheimiaceae</taxon>
        <taxon>Lichtheimia</taxon>
    </lineage>
</organism>
<evidence type="ECO:0000256" key="2">
    <source>
        <dbReference type="SAM" id="Phobius"/>
    </source>
</evidence>
<evidence type="ECO:0000256" key="1">
    <source>
        <dbReference type="SAM" id="MobiDB-lite"/>
    </source>
</evidence>
<feature type="signal peptide" evidence="3">
    <location>
        <begin position="1"/>
        <end position="31"/>
    </location>
</feature>
<evidence type="ECO:0000256" key="3">
    <source>
        <dbReference type="SAM" id="SignalP"/>
    </source>
</evidence>
<protein>
    <recommendedName>
        <fullName evidence="4">DUF7707 domain-containing protein</fullName>
    </recommendedName>
</protein>
<dbReference type="InterPro" id="IPR056124">
    <property type="entry name" value="DUF7707"/>
</dbReference>
<name>A0A077X279_9FUNG</name>
<dbReference type="Pfam" id="PF24808">
    <property type="entry name" value="DUF7707"/>
    <property type="match status" value="1"/>
</dbReference>
<dbReference type="OrthoDB" id="1708823at2759"/>